<dbReference type="PROSITE" id="PS00154">
    <property type="entry name" value="ATPASE_E1_E2"/>
    <property type="match status" value="1"/>
</dbReference>
<comment type="caution">
    <text evidence="15">The sequence shown here is derived from an EMBL/GenBank/DDBJ whole genome shotgun (WGS) entry which is preliminary data.</text>
</comment>
<dbReference type="PANTHER" id="PTHR43520">
    <property type="entry name" value="ATP7, ISOFORM B"/>
    <property type="match status" value="1"/>
</dbReference>
<dbReference type="SUPFAM" id="SSF81665">
    <property type="entry name" value="Calcium ATPase, transmembrane domain M"/>
    <property type="match status" value="1"/>
</dbReference>
<gene>
    <name evidence="15" type="ORF">HY730_06100</name>
</gene>
<dbReference type="GO" id="GO:0055070">
    <property type="term" value="P:copper ion homeostasis"/>
    <property type="evidence" value="ECO:0007669"/>
    <property type="project" value="TreeGrafter"/>
</dbReference>
<proteinExistence type="inferred from homology"/>
<dbReference type="CDD" id="cd02094">
    <property type="entry name" value="P-type_ATPase_Cu-like"/>
    <property type="match status" value="1"/>
</dbReference>
<dbReference type="FunFam" id="2.70.150.10:FF:000002">
    <property type="entry name" value="Copper-transporting ATPase 1, putative"/>
    <property type="match status" value="1"/>
</dbReference>
<dbReference type="PROSITE" id="PS50846">
    <property type="entry name" value="HMA_2"/>
    <property type="match status" value="1"/>
</dbReference>
<evidence type="ECO:0000256" key="5">
    <source>
        <dbReference type="ARBA" id="ARBA00022553"/>
    </source>
</evidence>
<sequence length="868" mass="95017">MMTLLKCDHCLLEFPEREAVCDEIRSQKKVFCCHGCQGIYRLIHEEGLENFYEKRKWDEAGSLALLFQRDIDLKPFAEQIRDMGDGEEKEIDIYIDGIRCASCVWLNEKILSRTEGIKYARVNYATHRAKIRWAPAVVGLERIFKRILSIGYEPKPCSESEQFKMQKAASRDLLVRFGTAGFLSSQLMIYSTALYAGYFQGIDASTKFRLEIIAMLLTIPVLLYSGMPFIRSSWQGLRHLHFNMDALITIGAGSAFIYSTYQIFTGGKVYFDTTAMIITLILLGRYIESSAKGRASETIERLFELKPKEARLIIDRQPAVTSQEVQIVPISSIQKGDLVQVVPGERIPLDGLVIGGDSEADESIITGESRPVPKKPGSEVIGGSMNLYGTLVFKVAKTGPETVLANIIRAVEDAQAHKPAIQTLAERIVRFFVPAILTLALFTIAIYLIKGASFQAAMMTGISVLVIACPCSLGLATPLAILVFTGMASSKGILIRSGEVIENAGRLDHVIFDKTGTVTIGRPVLRDIVVFDEALSRSLSHNCHSRPDRESSLLLKPLRYWIPAFAGMALQGKIPVVGQTPRDYILSIVASVERLSEHSIGHAITEAAKGLEVFAVSDFRAKPGRGIESFVDGHRVFIGSREFMDERGINNPSGEYISKRAADYASRGDTVIFAALDETITAMFVIADVVRKEAPEVVHRLQEMGMEVSIVSGDNSLTTASIASAIGTGSAMAGASPVRKKEVVREIQAQGGKVIMVGDGINDAPALTEALIGMAMGRGTDIAIESADAVLMKNDLRLVPYFISLSKRTLRIIKQNIFWAFFYNIVAIPLAVSGLLHPIFAAGAMAASSLFVVGNSLRIRGARGSDQI</sequence>
<dbReference type="Pfam" id="PF00702">
    <property type="entry name" value="Hydrolase"/>
    <property type="match status" value="1"/>
</dbReference>
<evidence type="ECO:0000256" key="9">
    <source>
        <dbReference type="ARBA" id="ARBA00022967"/>
    </source>
</evidence>
<dbReference type="CDD" id="cd00371">
    <property type="entry name" value="HMA"/>
    <property type="match status" value="1"/>
</dbReference>
<dbReference type="SUPFAM" id="SSF81653">
    <property type="entry name" value="Calcium ATPase, transduction domain A"/>
    <property type="match status" value="1"/>
</dbReference>
<accession>A0A933LQA8</accession>
<dbReference type="PANTHER" id="PTHR43520:SF5">
    <property type="entry name" value="CATION-TRANSPORTING P-TYPE ATPASE-RELATED"/>
    <property type="match status" value="1"/>
</dbReference>
<evidence type="ECO:0000256" key="10">
    <source>
        <dbReference type="ARBA" id="ARBA00022989"/>
    </source>
</evidence>
<evidence type="ECO:0000256" key="1">
    <source>
        <dbReference type="ARBA" id="ARBA00004651"/>
    </source>
</evidence>
<keyword evidence="9" id="KW-1278">Translocase</keyword>
<evidence type="ECO:0000256" key="12">
    <source>
        <dbReference type="ARBA" id="ARBA00023136"/>
    </source>
</evidence>
<dbReference type="GO" id="GO:0005524">
    <property type="term" value="F:ATP binding"/>
    <property type="evidence" value="ECO:0007669"/>
    <property type="project" value="InterPro"/>
</dbReference>
<dbReference type="GO" id="GO:0005886">
    <property type="term" value="C:plasma membrane"/>
    <property type="evidence" value="ECO:0007669"/>
    <property type="project" value="UniProtKB-SubCell"/>
</dbReference>
<dbReference type="SFLD" id="SFLDF00027">
    <property type="entry name" value="p-type_atpase"/>
    <property type="match status" value="1"/>
</dbReference>
<keyword evidence="11" id="KW-0406">Ion transport</keyword>
<dbReference type="InterPro" id="IPR044492">
    <property type="entry name" value="P_typ_ATPase_HD_dom"/>
</dbReference>
<comment type="similarity">
    <text evidence="2">Belongs to the cation transport ATPase (P-type) (TC 3.A.3) family. Type IB subfamily.</text>
</comment>
<protein>
    <submittedName>
        <fullName evidence="15">Heavy metal translocating P-type ATPase</fullName>
    </submittedName>
</protein>
<dbReference type="InterPro" id="IPR036163">
    <property type="entry name" value="HMA_dom_sf"/>
</dbReference>
<keyword evidence="10 13" id="KW-1133">Transmembrane helix</keyword>
<dbReference type="InterPro" id="IPR018303">
    <property type="entry name" value="ATPase_P-typ_P_site"/>
</dbReference>
<dbReference type="SFLD" id="SFLDS00003">
    <property type="entry name" value="Haloacid_Dehalogenase"/>
    <property type="match status" value="1"/>
</dbReference>
<feature type="transmembrane region" description="Helical" evidence="13">
    <location>
        <begin position="816"/>
        <end position="833"/>
    </location>
</feature>
<dbReference type="SFLD" id="SFLDG00002">
    <property type="entry name" value="C1.7:_P-type_atpase_like"/>
    <property type="match status" value="1"/>
</dbReference>
<dbReference type="Pfam" id="PF00403">
    <property type="entry name" value="HMA"/>
    <property type="match status" value="1"/>
</dbReference>
<evidence type="ECO:0000256" key="3">
    <source>
        <dbReference type="ARBA" id="ARBA00022448"/>
    </source>
</evidence>
<dbReference type="Gene3D" id="3.40.1110.10">
    <property type="entry name" value="Calcium-transporting ATPase, cytoplasmic domain N"/>
    <property type="match status" value="1"/>
</dbReference>
<evidence type="ECO:0000256" key="2">
    <source>
        <dbReference type="ARBA" id="ARBA00006024"/>
    </source>
</evidence>
<dbReference type="Pfam" id="PF12156">
    <property type="entry name" value="ATPase-cat_bd"/>
    <property type="match status" value="1"/>
</dbReference>
<keyword evidence="4" id="KW-1003">Cell membrane</keyword>
<evidence type="ECO:0000313" key="15">
    <source>
        <dbReference type="EMBL" id="MBI4595935.1"/>
    </source>
</evidence>
<comment type="subcellular location">
    <subcellularLocation>
        <location evidence="1">Cell membrane</location>
        <topology evidence="1">Multi-pass membrane protein</topology>
    </subcellularLocation>
</comment>
<organism evidence="15 16">
    <name type="scientific">Tectimicrobiota bacterium</name>
    <dbReference type="NCBI Taxonomy" id="2528274"/>
    <lineage>
        <taxon>Bacteria</taxon>
        <taxon>Pseudomonadati</taxon>
        <taxon>Nitrospinota/Tectimicrobiota group</taxon>
        <taxon>Candidatus Tectimicrobiota</taxon>
    </lineage>
</organism>
<evidence type="ECO:0000256" key="8">
    <source>
        <dbReference type="ARBA" id="ARBA00022842"/>
    </source>
</evidence>
<dbReference type="InterPro" id="IPR023298">
    <property type="entry name" value="ATPase_P-typ_TM_dom_sf"/>
</dbReference>
<dbReference type="NCBIfam" id="TIGR01494">
    <property type="entry name" value="ATPase_P-type"/>
    <property type="match status" value="2"/>
</dbReference>
<dbReference type="SUPFAM" id="SSF56784">
    <property type="entry name" value="HAD-like"/>
    <property type="match status" value="1"/>
</dbReference>
<feature type="transmembrane region" description="Helical" evidence="13">
    <location>
        <begin position="173"/>
        <end position="198"/>
    </location>
</feature>
<name>A0A933LQA8_UNCTE</name>
<dbReference type="Proteomes" id="UP000772181">
    <property type="component" value="Unassembled WGS sequence"/>
</dbReference>
<keyword evidence="3" id="KW-0813">Transport</keyword>
<keyword evidence="7" id="KW-0479">Metal-binding</keyword>
<evidence type="ECO:0000313" key="16">
    <source>
        <dbReference type="Proteomes" id="UP000772181"/>
    </source>
</evidence>
<dbReference type="SUPFAM" id="SSF55008">
    <property type="entry name" value="HMA, heavy metal-associated domain"/>
    <property type="match status" value="1"/>
</dbReference>
<dbReference type="InterPro" id="IPR023214">
    <property type="entry name" value="HAD_sf"/>
</dbReference>
<feature type="transmembrane region" description="Helical" evidence="13">
    <location>
        <begin position="428"/>
        <end position="449"/>
    </location>
</feature>
<evidence type="ECO:0000256" key="11">
    <source>
        <dbReference type="ARBA" id="ARBA00023065"/>
    </source>
</evidence>
<reference evidence="15" key="1">
    <citation type="submission" date="2020-07" db="EMBL/GenBank/DDBJ databases">
        <title>Huge and variable diversity of episymbiotic CPR bacteria and DPANN archaea in groundwater ecosystems.</title>
        <authorList>
            <person name="He C.Y."/>
            <person name="Keren R."/>
            <person name="Whittaker M."/>
            <person name="Farag I.F."/>
            <person name="Doudna J."/>
            <person name="Cate J.H.D."/>
            <person name="Banfield J.F."/>
        </authorList>
    </citation>
    <scope>NUCLEOTIDE SEQUENCE</scope>
    <source>
        <strain evidence="15">NC_groundwater_1482_Ag_S-0.65um_47_24</strain>
    </source>
</reference>
<keyword evidence="5" id="KW-0597">Phosphoprotein</keyword>
<evidence type="ECO:0000256" key="13">
    <source>
        <dbReference type="SAM" id="Phobius"/>
    </source>
</evidence>
<evidence type="ECO:0000256" key="7">
    <source>
        <dbReference type="ARBA" id="ARBA00022723"/>
    </source>
</evidence>
<dbReference type="Gene3D" id="3.30.70.100">
    <property type="match status" value="1"/>
</dbReference>
<dbReference type="InterPro" id="IPR023299">
    <property type="entry name" value="ATPase_P-typ_cyto_dom_N"/>
</dbReference>
<dbReference type="GO" id="GO:0043682">
    <property type="term" value="F:P-type divalent copper transporter activity"/>
    <property type="evidence" value="ECO:0007669"/>
    <property type="project" value="TreeGrafter"/>
</dbReference>
<keyword evidence="8" id="KW-0460">Magnesium</keyword>
<dbReference type="AlphaFoldDB" id="A0A933LQA8"/>
<dbReference type="EMBL" id="JACQWF010000272">
    <property type="protein sequence ID" value="MBI4595935.1"/>
    <property type="molecule type" value="Genomic_DNA"/>
</dbReference>
<dbReference type="Gene3D" id="3.40.50.1000">
    <property type="entry name" value="HAD superfamily/HAD-like"/>
    <property type="match status" value="1"/>
</dbReference>
<keyword evidence="6 13" id="KW-0812">Transmembrane</keyword>
<feature type="transmembrane region" description="Helical" evidence="13">
    <location>
        <begin position="461"/>
        <end position="484"/>
    </location>
</feature>
<dbReference type="Gene3D" id="2.70.150.10">
    <property type="entry name" value="Calcium-transporting ATPase, cytoplasmic transduction domain A"/>
    <property type="match status" value="1"/>
</dbReference>
<dbReference type="GO" id="GO:0016887">
    <property type="term" value="F:ATP hydrolysis activity"/>
    <property type="evidence" value="ECO:0007669"/>
    <property type="project" value="InterPro"/>
</dbReference>
<dbReference type="GO" id="GO:0005507">
    <property type="term" value="F:copper ion binding"/>
    <property type="evidence" value="ECO:0007669"/>
    <property type="project" value="TreeGrafter"/>
</dbReference>
<dbReference type="Pfam" id="PF00122">
    <property type="entry name" value="E1-E2_ATPase"/>
    <property type="match status" value="1"/>
</dbReference>
<dbReference type="InterPro" id="IPR008250">
    <property type="entry name" value="ATPase_P-typ_transduc_dom_A_sf"/>
</dbReference>
<evidence type="ECO:0000259" key="14">
    <source>
        <dbReference type="PROSITE" id="PS50846"/>
    </source>
</evidence>
<feature type="transmembrane region" description="Helical" evidence="13">
    <location>
        <begin position="269"/>
        <end position="287"/>
    </location>
</feature>
<dbReference type="InterPro" id="IPR006121">
    <property type="entry name" value="HMA_dom"/>
</dbReference>
<dbReference type="InterPro" id="IPR021993">
    <property type="entry name" value="ATPase-cat-bd"/>
</dbReference>
<evidence type="ECO:0000256" key="6">
    <source>
        <dbReference type="ARBA" id="ARBA00022692"/>
    </source>
</evidence>
<dbReference type="InterPro" id="IPR059000">
    <property type="entry name" value="ATPase_P-type_domA"/>
</dbReference>
<evidence type="ECO:0000256" key="4">
    <source>
        <dbReference type="ARBA" id="ARBA00022475"/>
    </source>
</evidence>
<feature type="domain" description="HMA" evidence="14">
    <location>
        <begin position="89"/>
        <end position="155"/>
    </location>
</feature>
<dbReference type="InterPro" id="IPR001757">
    <property type="entry name" value="P_typ_ATPase"/>
</dbReference>
<dbReference type="InterPro" id="IPR036412">
    <property type="entry name" value="HAD-like_sf"/>
</dbReference>
<feature type="transmembrane region" description="Helical" evidence="13">
    <location>
        <begin position="210"/>
        <end position="230"/>
    </location>
</feature>
<dbReference type="PRINTS" id="PR00119">
    <property type="entry name" value="CATATPASE"/>
</dbReference>
<feature type="transmembrane region" description="Helical" evidence="13">
    <location>
        <begin position="242"/>
        <end position="263"/>
    </location>
</feature>
<keyword evidence="12 13" id="KW-0472">Membrane</keyword>